<evidence type="ECO:0000256" key="4">
    <source>
        <dbReference type="ARBA" id="ARBA00038114"/>
    </source>
</evidence>
<proteinExistence type="inferred from homology"/>
<dbReference type="Proteomes" id="UP000265618">
    <property type="component" value="Unassembled WGS sequence"/>
</dbReference>
<dbReference type="EMBL" id="BDIP01000213">
    <property type="protein sequence ID" value="GIQ80650.1"/>
    <property type="molecule type" value="Genomic_DNA"/>
</dbReference>
<dbReference type="Pfam" id="PF10211">
    <property type="entry name" value="Ax_dynein_light"/>
    <property type="match status" value="1"/>
</dbReference>
<feature type="compositionally biased region" description="Polar residues" evidence="5">
    <location>
        <begin position="881"/>
        <end position="897"/>
    </location>
</feature>
<evidence type="ECO:0000256" key="5">
    <source>
        <dbReference type="SAM" id="MobiDB-lite"/>
    </source>
</evidence>
<feature type="compositionally biased region" description="Low complexity" evidence="5">
    <location>
        <begin position="1013"/>
        <end position="1026"/>
    </location>
</feature>
<comment type="caution">
    <text evidence="6">The sequence shown here is derived from an EMBL/GenBank/DDBJ whole genome shotgun (WGS) entry which is preliminary data.</text>
</comment>
<dbReference type="OrthoDB" id="273640at2759"/>
<protein>
    <submittedName>
        <fullName evidence="6">Axonemal dynein light chain</fullName>
    </submittedName>
</protein>
<keyword evidence="1" id="KW-0243">Dynein</keyword>
<feature type="region of interest" description="Disordered" evidence="5">
    <location>
        <begin position="1401"/>
        <end position="1423"/>
    </location>
</feature>
<dbReference type="InterPro" id="IPR019347">
    <property type="entry name" value="Axonemal_dynein_light_chain"/>
</dbReference>
<organism evidence="6 7">
    <name type="scientific">Kipferlia bialata</name>
    <dbReference type="NCBI Taxonomy" id="797122"/>
    <lineage>
        <taxon>Eukaryota</taxon>
        <taxon>Metamonada</taxon>
        <taxon>Carpediemonas-like organisms</taxon>
        <taxon>Kipferlia</taxon>
    </lineage>
</organism>
<comment type="similarity">
    <text evidence="4">Belongs to the inner dynein arm light chain family.</text>
</comment>
<evidence type="ECO:0000313" key="7">
    <source>
        <dbReference type="Proteomes" id="UP000265618"/>
    </source>
</evidence>
<dbReference type="GO" id="GO:0045504">
    <property type="term" value="F:dynein heavy chain binding"/>
    <property type="evidence" value="ECO:0007669"/>
    <property type="project" value="TreeGrafter"/>
</dbReference>
<reference evidence="6 7" key="1">
    <citation type="journal article" date="2018" name="PLoS ONE">
        <title>The draft genome of Kipferlia bialata reveals reductive genome evolution in fornicate parasites.</title>
        <authorList>
            <person name="Tanifuji G."/>
            <person name="Takabayashi S."/>
            <person name="Kume K."/>
            <person name="Takagi M."/>
            <person name="Nakayama T."/>
            <person name="Kamikawa R."/>
            <person name="Inagaki Y."/>
            <person name="Hashimoto T."/>
        </authorList>
    </citation>
    <scope>NUCLEOTIDE SEQUENCE [LARGE SCALE GENOMIC DNA]</scope>
    <source>
        <strain evidence="6">NY0173</strain>
    </source>
</reference>
<gene>
    <name evidence="6" type="ORF">KIPB_001481</name>
</gene>
<evidence type="ECO:0000256" key="3">
    <source>
        <dbReference type="ARBA" id="ARBA00023175"/>
    </source>
</evidence>
<keyword evidence="7" id="KW-1185">Reference proteome</keyword>
<dbReference type="SUPFAM" id="SSF52047">
    <property type="entry name" value="RNI-like"/>
    <property type="match status" value="1"/>
</dbReference>
<feature type="compositionally biased region" description="Polar residues" evidence="5">
    <location>
        <begin position="1410"/>
        <end position="1423"/>
    </location>
</feature>
<feature type="compositionally biased region" description="Polar residues" evidence="5">
    <location>
        <begin position="927"/>
        <end position="936"/>
    </location>
</feature>
<keyword evidence="2" id="KW-0175">Coiled coil</keyword>
<dbReference type="PANTHER" id="PTHR13183:SF0">
    <property type="entry name" value="AXONEMAL DYNEIN LIGHT INTERMEDIATE POLYPEPTIDE 1"/>
    <property type="match status" value="1"/>
</dbReference>
<feature type="region of interest" description="Disordered" evidence="5">
    <location>
        <begin position="1004"/>
        <end position="1155"/>
    </location>
</feature>
<dbReference type="GO" id="GO:0005930">
    <property type="term" value="C:axoneme"/>
    <property type="evidence" value="ECO:0007669"/>
    <property type="project" value="TreeGrafter"/>
</dbReference>
<accession>A0A9K3CQW4</accession>
<feature type="compositionally biased region" description="Low complexity" evidence="5">
    <location>
        <begin position="853"/>
        <end position="865"/>
    </location>
</feature>
<feature type="compositionally biased region" description="Pro residues" evidence="5">
    <location>
        <begin position="866"/>
        <end position="877"/>
    </location>
</feature>
<feature type="compositionally biased region" description="Basic and acidic residues" evidence="5">
    <location>
        <begin position="1099"/>
        <end position="1110"/>
    </location>
</feature>
<evidence type="ECO:0000256" key="1">
    <source>
        <dbReference type="ARBA" id="ARBA00023017"/>
    </source>
</evidence>
<sequence>MSNSLVKFEPPVLVGEDKGRVAQSGTNLATEDILNSILPPREFEQGGQTWRQAVSTTPATRLDVINLQERLDRELKRRQAREVGLCPIREEMYSQTFDEIIRQVTINCAERGVLLMRVRDELRMTIQAYQTLYESGVAFGVRKALSEEMGLEELREEVLSDLSKGRYRQAAESLDAMARIHLSSGDLEQALDHHSMDMRPQYSRGAVRMVSCLYQSVTEGSLPYSPAYLVQDAYRRVSVSIGFGSLSLSRRGELLLSLLRLSLLMGGDRQRGAWGVMGQYTQTLTRVLEKEGVEGKERERETEEEERDALVSLRAEMATLHASSLGLAGYLAEGAAVYRTISQWPTTPSEDKGHALMACARLMLQLGSYEDAASTLDECASLEWSGAVPGFREACQASVQEMVQSDSSLDTSVHSALFNPSDISTALDTLDAHLKGGVSGAPRVFTHLMILTELLETVIQDGYTGTYLRCRLSAVYARVAEITDSLSQNSRCLIGSPKESLDIIVECEKQAVAHYDSLPSVGKASSLDSVLRCLRHCLVARLRDGQSAARDPSQSTTTTGASTAVHPYRIYRVVSCRDHMVLDRLGSIEYRSKGGKRRAKSQGSLPDAHTVYSDTAYLLGSTSSSTPKILGVGVVDIDYTSILSIYSDTLSQLEHLQSAGDIDATAPSVKAVLVYRRGEGEGEDADTNWWYHALRTMRSDLIHALSLCQPKGETDDAVEPWLQTLAKDDSAMRTQILHMLNRINTLQPMATLLTEGASDITLGSMAPEYMVGRVLGSKGHKLDMSTLDFGFVSTVQAIKRRGWVPSQSMEHYTVTPRPQPVPIIGDGHAPSVIGTIGTPTSPAVSVGEERESPSQQPSSPSISPSPAAPSPSPPPLPKEGVSSTDGESDTQVHSVARQTPPDVEMASDSHTGSPSLLPHQSPAVTDPGSTGSDATMRISSSACTVGATDISSVHTDPESDTVYKDTESGDVVAQVGGATFLLSSSDCDRLAGTEASTIDTIDRGSPVVDAIPSSVVPGSSEVSEAEGGSERESEDNDPDPELSMVQATQSEGETHGEMVAVGGEGGDGDAEKSHPSVSEAQGAVSDAVSDVMPPPVKRGMVETEREREGEGEGEGELVSTANPVTDHLPSVDASTHMSDDEGDNASQTGVTTNTVPGPVSLSLSSCIHTLDSAFYAKLHDMGVTCLKITHCSLSVRIAPLPPTLTRLEVSQCGLDMRDISTLILCAPPTLSELVLEGVAASTPSLADPLPLTYSGIKELPYPSTCLRLSVLCLDDSLLGPLSAVALRRLVSIEHLSMQRCTHSLRVLSHLLPNSVTSTCDLTLSEESDLAYFWSTTEGREKLINLEQSRLDRVRDVRRAHFLREIDGCDGLGKCTVVHSAPNNDHVAAGIAASPTNASGIAAASAATPTHPYTNQSTPVKGKS</sequence>
<evidence type="ECO:0000256" key="2">
    <source>
        <dbReference type="ARBA" id="ARBA00023054"/>
    </source>
</evidence>
<dbReference type="PANTHER" id="PTHR13183">
    <property type="entry name" value="AXONEMAL INNER ARM DYNEIN LIGHT CHAIN 28"/>
    <property type="match status" value="1"/>
</dbReference>
<keyword evidence="3" id="KW-0505">Motor protein</keyword>
<evidence type="ECO:0000313" key="6">
    <source>
        <dbReference type="EMBL" id="GIQ80650.1"/>
    </source>
</evidence>
<feature type="region of interest" description="Disordered" evidence="5">
    <location>
        <begin position="826"/>
        <end position="936"/>
    </location>
</feature>
<name>A0A9K3CQW4_9EUKA</name>
<dbReference type="GO" id="GO:0030286">
    <property type="term" value="C:dynein complex"/>
    <property type="evidence" value="ECO:0007669"/>
    <property type="project" value="UniProtKB-KW"/>
</dbReference>